<organism evidence="2 3">
    <name type="scientific">Trametes pubescens</name>
    <name type="common">White-rot fungus</name>
    <dbReference type="NCBI Taxonomy" id="154538"/>
    <lineage>
        <taxon>Eukaryota</taxon>
        <taxon>Fungi</taxon>
        <taxon>Dikarya</taxon>
        <taxon>Basidiomycota</taxon>
        <taxon>Agaricomycotina</taxon>
        <taxon>Agaricomycetes</taxon>
        <taxon>Polyporales</taxon>
        <taxon>Polyporaceae</taxon>
        <taxon>Trametes</taxon>
    </lineage>
</organism>
<feature type="compositionally biased region" description="Polar residues" evidence="1">
    <location>
        <begin position="1"/>
        <end position="12"/>
    </location>
</feature>
<evidence type="ECO:0000313" key="2">
    <source>
        <dbReference type="EMBL" id="OJT12326.1"/>
    </source>
</evidence>
<dbReference type="Proteomes" id="UP000184267">
    <property type="component" value="Unassembled WGS sequence"/>
</dbReference>
<gene>
    <name evidence="2" type="ORF">TRAPUB_11101</name>
</gene>
<comment type="caution">
    <text evidence="2">The sequence shown here is derived from an EMBL/GenBank/DDBJ whole genome shotgun (WGS) entry which is preliminary data.</text>
</comment>
<dbReference type="AlphaFoldDB" id="A0A1M2VXQ5"/>
<sequence>MDLSQPTQNSPGSMAEVFPQSDPKAASTDSVPGTGRDCQIRTGKVFKKETEPSMVKEEGGMFTD</sequence>
<reference evidence="2 3" key="1">
    <citation type="submission" date="2016-10" db="EMBL/GenBank/DDBJ databases">
        <title>Genome sequence of the basidiomycete white-rot fungus Trametes pubescens.</title>
        <authorList>
            <person name="Makela M.R."/>
            <person name="Granchi Z."/>
            <person name="Peng M."/>
            <person name="De Vries R.P."/>
            <person name="Grigoriev I."/>
            <person name="Riley R."/>
            <person name="Hilden K."/>
        </authorList>
    </citation>
    <scope>NUCLEOTIDE SEQUENCE [LARGE SCALE GENOMIC DNA]</scope>
    <source>
        <strain evidence="2 3">FBCC735</strain>
    </source>
</reference>
<evidence type="ECO:0000256" key="1">
    <source>
        <dbReference type="SAM" id="MobiDB-lite"/>
    </source>
</evidence>
<dbReference type="OrthoDB" id="2560792at2759"/>
<dbReference type="EMBL" id="MNAD01000493">
    <property type="protein sequence ID" value="OJT12326.1"/>
    <property type="molecule type" value="Genomic_DNA"/>
</dbReference>
<feature type="region of interest" description="Disordered" evidence="1">
    <location>
        <begin position="1"/>
        <end position="41"/>
    </location>
</feature>
<protein>
    <submittedName>
        <fullName evidence="2">Uncharacterized protein</fullName>
    </submittedName>
</protein>
<keyword evidence="3" id="KW-1185">Reference proteome</keyword>
<proteinExistence type="predicted"/>
<accession>A0A1M2VXQ5</accession>
<name>A0A1M2VXQ5_TRAPU</name>
<evidence type="ECO:0000313" key="3">
    <source>
        <dbReference type="Proteomes" id="UP000184267"/>
    </source>
</evidence>